<reference evidence="2" key="1">
    <citation type="submission" date="2020-08" db="EMBL/GenBank/DDBJ databases">
        <title>Multicomponent nature underlies the extraordinary mechanical properties of spider dragline silk.</title>
        <authorList>
            <person name="Kono N."/>
            <person name="Nakamura H."/>
            <person name="Mori M."/>
            <person name="Yoshida Y."/>
            <person name="Ohtoshi R."/>
            <person name="Malay A.D."/>
            <person name="Moran D.A.P."/>
            <person name="Tomita M."/>
            <person name="Numata K."/>
            <person name="Arakawa K."/>
        </authorList>
    </citation>
    <scope>NUCLEOTIDE SEQUENCE</scope>
</reference>
<evidence type="ECO:0000256" key="1">
    <source>
        <dbReference type="SAM" id="MobiDB-lite"/>
    </source>
</evidence>
<comment type="caution">
    <text evidence="2">The sequence shown here is derived from an EMBL/GenBank/DDBJ whole genome shotgun (WGS) entry which is preliminary data.</text>
</comment>
<feature type="region of interest" description="Disordered" evidence="1">
    <location>
        <begin position="1"/>
        <end position="22"/>
    </location>
</feature>
<organism evidence="2 3">
    <name type="scientific">Trichonephila clavipes</name>
    <name type="common">Golden silk orbweaver</name>
    <name type="synonym">Nephila clavipes</name>
    <dbReference type="NCBI Taxonomy" id="2585209"/>
    <lineage>
        <taxon>Eukaryota</taxon>
        <taxon>Metazoa</taxon>
        <taxon>Ecdysozoa</taxon>
        <taxon>Arthropoda</taxon>
        <taxon>Chelicerata</taxon>
        <taxon>Arachnida</taxon>
        <taxon>Araneae</taxon>
        <taxon>Araneomorphae</taxon>
        <taxon>Entelegynae</taxon>
        <taxon>Araneoidea</taxon>
        <taxon>Nephilidae</taxon>
        <taxon>Trichonephila</taxon>
    </lineage>
</organism>
<dbReference type="EMBL" id="BMAU01021180">
    <property type="protein sequence ID" value="GFX94778.1"/>
    <property type="molecule type" value="Genomic_DNA"/>
</dbReference>
<sequence>MSKTANGRGSQPSSSTTENNTARVEEMIQYSLFSRLKEHISGGWFPSDSSVKTSAEIWLYGQGPDFY</sequence>
<dbReference type="Proteomes" id="UP000887159">
    <property type="component" value="Unassembled WGS sequence"/>
</dbReference>
<evidence type="ECO:0000313" key="3">
    <source>
        <dbReference type="Proteomes" id="UP000887159"/>
    </source>
</evidence>
<evidence type="ECO:0000313" key="2">
    <source>
        <dbReference type="EMBL" id="GFX94778.1"/>
    </source>
</evidence>
<dbReference type="AlphaFoldDB" id="A0A8X6RGV8"/>
<protein>
    <submittedName>
        <fullName evidence="2">Uncharacterized protein</fullName>
    </submittedName>
</protein>
<proteinExistence type="predicted"/>
<name>A0A8X6RGV8_TRICX</name>
<gene>
    <name evidence="2" type="ORF">TNCV_1636401</name>
</gene>
<accession>A0A8X6RGV8</accession>
<keyword evidence="3" id="KW-1185">Reference proteome</keyword>